<dbReference type="RefSeq" id="WP_274190852.1">
    <property type="nucleotide sequence ID" value="NZ_BAABHN010000039.1"/>
</dbReference>
<organism evidence="1 2">
    <name type="scientific">Actinomycetospora chibensis</name>
    <dbReference type="NCBI Taxonomy" id="663606"/>
    <lineage>
        <taxon>Bacteria</taxon>
        <taxon>Bacillati</taxon>
        <taxon>Actinomycetota</taxon>
        <taxon>Actinomycetes</taxon>
        <taxon>Pseudonocardiales</taxon>
        <taxon>Pseudonocardiaceae</taxon>
        <taxon>Actinomycetospora</taxon>
    </lineage>
</organism>
<proteinExistence type="predicted"/>
<reference evidence="2" key="1">
    <citation type="journal article" date="2019" name="Int. J. Syst. Evol. Microbiol.">
        <title>The Global Catalogue of Microorganisms (GCM) 10K type strain sequencing project: providing services to taxonomists for standard genome sequencing and annotation.</title>
        <authorList>
            <consortium name="The Broad Institute Genomics Platform"/>
            <consortium name="The Broad Institute Genome Sequencing Center for Infectious Disease"/>
            <person name="Wu L."/>
            <person name="Ma J."/>
        </authorList>
    </citation>
    <scope>NUCLEOTIDE SEQUENCE [LARGE SCALE GENOMIC DNA]</scope>
    <source>
        <strain evidence="2">CCUG 50347</strain>
    </source>
</reference>
<evidence type="ECO:0000313" key="1">
    <source>
        <dbReference type="EMBL" id="MFC4834295.1"/>
    </source>
</evidence>
<name>A0ABV9RKJ7_9PSEU</name>
<dbReference type="Proteomes" id="UP001595909">
    <property type="component" value="Unassembled WGS sequence"/>
</dbReference>
<sequence length="53" mass="6062">MTELLEQLSYRQDGGVAERLRWWVDDPQGHVLVADDGTALSSIVARYLTPRFE</sequence>
<gene>
    <name evidence="1" type="ORF">ACFPEL_17900</name>
</gene>
<comment type="caution">
    <text evidence="1">The sequence shown here is derived from an EMBL/GenBank/DDBJ whole genome shotgun (WGS) entry which is preliminary data.</text>
</comment>
<accession>A0ABV9RKJ7</accession>
<keyword evidence="2" id="KW-1185">Reference proteome</keyword>
<evidence type="ECO:0000313" key="2">
    <source>
        <dbReference type="Proteomes" id="UP001595909"/>
    </source>
</evidence>
<protein>
    <submittedName>
        <fullName evidence="1">Uncharacterized protein</fullName>
    </submittedName>
</protein>
<dbReference type="EMBL" id="JBHSIM010000039">
    <property type="protein sequence ID" value="MFC4834295.1"/>
    <property type="molecule type" value="Genomic_DNA"/>
</dbReference>